<accession>A0AAX4ING8</accession>
<dbReference type="AlphaFoldDB" id="A0AAX4ING8"/>
<dbReference type="Proteomes" id="UP001322277">
    <property type="component" value="Chromosome 6"/>
</dbReference>
<sequence length="158" mass="16995">METWVSIANQLDAIRFAPALRCQLIGILATASCQIQWFPGASNEQRPIPRHPLRNLCSGACDQAAVTSTAITTTSSPSDALAGRLPFASANVSSSESNLIMSRRLLLGVVLLPYLSLIFRHFLVRWPVSGHESPFALRAVCTSADGPSNRSSHGTHVI</sequence>
<keyword evidence="1" id="KW-0472">Membrane</keyword>
<dbReference type="RefSeq" id="XP_062782082.1">
    <property type="nucleotide sequence ID" value="XM_062926031.1"/>
</dbReference>
<evidence type="ECO:0000256" key="1">
    <source>
        <dbReference type="SAM" id="Phobius"/>
    </source>
</evidence>
<dbReference type="GeneID" id="87946375"/>
<protein>
    <submittedName>
        <fullName evidence="2">Uncharacterized protein</fullName>
    </submittedName>
</protein>
<gene>
    <name evidence="2" type="ORF">CDEST_09873</name>
</gene>
<keyword evidence="3" id="KW-1185">Reference proteome</keyword>
<keyword evidence="1" id="KW-0812">Transmembrane</keyword>
<evidence type="ECO:0000313" key="3">
    <source>
        <dbReference type="Proteomes" id="UP001322277"/>
    </source>
</evidence>
<keyword evidence="1" id="KW-1133">Transmembrane helix</keyword>
<reference evidence="3" key="1">
    <citation type="journal article" date="2023" name="bioRxiv">
        <title>Complete genome of the Medicago anthracnose fungus, Colletotrichum destructivum, reveals a mini-chromosome-like region within a core chromosome.</title>
        <authorList>
            <person name="Lapalu N."/>
            <person name="Simon A."/>
            <person name="Lu A."/>
            <person name="Plaumann P.-L."/>
            <person name="Amselem J."/>
            <person name="Pigne S."/>
            <person name="Auger A."/>
            <person name="Koch C."/>
            <person name="Dallery J.-F."/>
            <person name="O'Connell R.J."/>
        </authorList>
    </citation>
    <scope>NUCLEOTIDE SEQUENCE [LARGE SCALE GENOMIC DNA]</scope>
    <source>
        <strain evidence="3">CBS 520.97</strain>
    </source>
</reference>
<feature type="transmembrane region" description="Helical" evidence="1">
    <location>
        <begin position="105"/>
        <end position="123"/>
    </location>
</feature>
<name>A0AAX4ING8_9PEZI</name>
<evidence type="ECO:0000313" key="2">
    <source>
        <dbReference type="EMBL" id="WQF84859.1"/>
    </source>
</evidence>
<organism evidence="2 3">
    <name type="scientific">Colletotrichum destructivum</name>
    <dbReference type="NCBI Taxonomy" id="34406"/>
    <lineage>
        <taxon>Eukaryota</taxon>
        <taxon>Fungi</taxon>
        <taxon>Dikarya</taxon>
        <taxon>Ascomycota</taxon>
        <taxon>Pezizomycotina</taxon>
        <taxon>Sordariomycetes</taxon>
        <taxon>Hypocreomycetidae</taxon>
        <taxon>Glomerellales</taxon>
        <taxon>Glomerellaceae</taxon>
        <taxon>Colletotrichum</taxon>
        <taxon>Colletotrichum destructivum species complex</taxon>
    </lineage>
</organism>
<proteinExistence type="predicted"/>
<dbReference type="EMBL" id="CP137310">
    <property type="protein sequence ID" value="WQF84859.1"/>
    <property type="molecule type" value="Genomic_DNA"/>
</dbReference>
<dbReference type="KEGG" id="cdet:87946375"/>